<dbReference type="AlphaFoldDB" id="A0A2P2MWD9"/>
<dbReference type="EMBL" id="GGEC01054055">
    <property type="protein sequence ID" value="MBX34539.1"/>
    <property type="molecule type" value="Transcribed_RNA"/>
</dbReference>
<name>A0A2P2MWD9_RHIMU</name>
<reference evidence="1" key="1">
    <citation type="submission" date="2018-02" db="EMBL/GenBank/DDBJ databases">
        <title>Rhizophora mucronata_Transcriptome.</title>
        <authorList>
            <person name="Meera S.P."/>
            <person name="Sreeshan A."/>
            <person name="Augustine A."/>
        </authorList>
    </citation>
    <scope>NUCLEOTIDE SEQUENCE</scope>
    <source>
        <tissue evidence="1">Leaf</tissue>
    </source>
</reference>
<evidence type="ECO:0000313" key="1">
    <source>
        <dbReference type="EMBL" id="MBX34539.1"/>
    </source>
</evidence>
<accession>A0A2P2MWD9</accession>
<organism evidence="1">
    <name type="scientific">Rhizophora mucronata</name>
    <name type="common">Asiatic mangrove</name>
    <dbReference type="NCBI Taxonomy" id="61149"/>
    <lineage>
        <taxon>Eukaryota</taxon>
        <taxon>Viridiplantae</taxon>
        <taxon>Streptophyta</taxon>
        <taxon>Embryophyta</taxon>
        <taxon>Tracheophyta</taxon>
        <taxon>Spermatophyta</taxon>
        <taxon>Magnoliopsida</taxon>
        <taxon>eudicotyledons</taxon>
        <taxon>Gunneridae</taxon>
        <taxon>Pentapetalae</taxon>
        <taxon>rosids</taxon>
        <taxon>fabids</taxon>
        <taxon>Malpighiales</taxon>
        <taxon>Rhizophoraceae</taxon>
        <taxon>Rhizophora</taxon>
    </lineage>
</organism>
<proteinExistence type="predicted"/>
<protein>
    <submittedName>
        <fullName evidence="1">Uncharacterized protein MANES_15G013800</fullName>
    </submittedName>
</protein>
<sequence>MNSSCFSLKDGNTVEVMYSSKDSLYLSYNCWE</sequence>